<name>A0A919VEK4_9CLOT</name>
<dbReference type="Pfam" id="PF12822">
    <property type="entry name" value="ECF_trnsprt"/>
    <property type="match status" value="1"/>
</dbReference>
<feature type="transmembrane region" description="Helical" evidence="1">
    <location>
        <begin position="173"/>
        <end position="199"/>
    </location>
</feature>
<comment type="caution">
    <text evidence="2">The sequence shown here is derived from an EMBL/GenBank/DDBJ whole genome shotgun (WGS) entry which is preliminary data.</text>
</comment>
<keyword evidence="1" id="KW-1133">Transmembrane helix</keyword>
<dbReference type="InterPro" id="IPR024529">
    <property type="entry name" value="ECF_trnsprt_substrate-spec"/>
</dbReference>
<feature type="transmembrane region" description="Helical" evidence="1">
    <location>
        <begin position="48"/>
        <end position="75"/>
    </location>
</feature>
<dbReference type="EMBL" id="BOPZ01000001">
    <property type="protein sequence ID" value="GIM27525.1"/>
    <property type="molecule type" value="Genomic_DNA"/>
</dbReference>
<proteinExistence type="predicted"/>
<accession>A0A919VEK4</accession>
<protein>
    <submittedName>
        <fullName evidence="2">Membrane protein</fullName>
    </submittedName>
</protein>
<reference evidence="2" key="1">
    <citation type="submission" date="2021-03" db="EMBL/GenBank/DDBJ databases">
        <title>Taxonomic study of Clostridium polyendosporum from meadow-gley soil under rice.</title>
        <authorList>
            <person name="Kobayashi H."/>
            <person name="Tanizawa Y."/>
            <person name="Yagura M."/>
        </authorList>
    </citation>
    <scope>NUCLEOTIDE SEQUENCE</scope>
    <source>
        <strain evidence="2">JCM 30710</strain>
    </source>
</reference>
<evidence type="ECO:0000313" key="3">
    <source>
        <dbReference type="Proteomes" id="UP000679179"/>
    </source>
</evidence>
<evidence type="ECO:0000256" key="1">
    <source>
        <dbReference type="SAM" id="Phobius"/>
    </source>
</evidence>
<feature type="transmembrane region" description="Helical" evidence="1">
    <location>
        <begin position="87"/>
        <end position="110"/>
    </location>
</feature>
<dbReference type="AlphaFoldDB" id="A0A919VEK4"/>
<feature type="transmembrane region" description="Helical" evidence="1">
    <location>
        <begin position="219"/>
        <end position="246"/>
    </location>
</feature>
<keyword evidence="1" id="KW-0472">Membrane</keyword>
<keyword evidence="1" id="KW-0812">Transmembrane</keyword>
<dbReference type="Proteomes" id="UP000679179">
    <property type="component" value="Unassembled WGS sequence"/>
</dbReference>
<gene>
    <name evidence="2" type="ORF">CPJCM30710_01910</name>
</gene>
<organism evidence="2 3">
    <name type="scientific">Clostridium polyendosporum</name>
    <dbReference type="NCBI Taxonomy" id="69208"/>
    <lineage>
        <taxon>Bacteria</taxon>
        <taxon>Bacillati</taxon>
        <taxon>Bacillota</taxon>
        <taxon>Clostridia</taxon>
        <taxon>Eubacteriales</taxon>
        <taxon>Clostridiaceae</taxon>
        <taxon>Clostridium</taxon>
    </lineage>
</organism>
<dbReference type="GO" id="GO:0022857">
    <property type="term" value="F:transmembrane transporter activity"/>
    <property type="evidence" value="ECO:0007669"/>
    <property type="project" value="InterPro"/>
</dbReference>
<keyword evidence="3" id="KW-1185">Reference proteome</keyword>
<feature type="transmembrane region" description="Helical" evidence="1">
    <location>
        <begin position="145"/>
        <end position="166"/>
    </location>
</feature>
<evidence type="ECO:0000313" key="2">
    <source>
        <dbReference type="EMBL" id="GIM27525.1"/>
    </source>
</evidence>
<feature type="transmembrane region" description="Helical" evidence="1">
    <location>
        <begin position="15"/>
        <end position="36"/>
    </location>
</feature>
<sequence>MEREIQSTKLKVRQLVITGMLSAISIFLGLTGLGFIKIPPVQATIMHIPVIIGAIIEGPIVGAFIGLCFGLFSMYQAFTAPTPTSFIFWNPIIALLPRILIGVVSYYSYIFMKKAINKNAKVSGITVILLFSFMLYLVFRTFFGTVQSTIIGALVFIILLGLFFKFNVSEKNWVLTIGTASIFGTLANTIGVLSLVHLIYIERFANVIKISPDKAGKFIIGIGITNGIPEALISAIITMPVVIAVLKIRK</sequence>
<feature type="transmembrane region" description="Helical" evidence="1">
    <location>
        <begin position="122"/>
        <end position="139"/>
    </location>
</feature>
<dbReference type="Gene3D" id="1.10.1760.20">
    <property type="match status" value="1"/>
</dbReference>